<dbReference type="OrthoDB" id="68963at2"/>
<keyword evidence="2" id="KW-1185">Reference proteome</keyword>
<protein>
    <submittedName>
        <fullName evidence="1">Uncharacterized protein</fullName>
    </submittedName>
</protein>
<name>A0A2K3UYS7_9DEIO</name>
<sequence>MGKLSVGPYVASLKTTPGQVRDAAAFLERARLRDQVPRVAGLELVGLGGSCGKPAFALPYLLRWTPDNVAALEGVAAEFGCFVEYGAYPHLKLNEGGMEVAAVQDWSSAALVFIRPGYERAEEVLTRLAEALRPQTG</sequence>
<dbReference type="RefSeq" id="WP_103312122.1">
    <property type="nucleotide sequence ID" value="NZ_PPPD01000001.1"/>
</dbReference>
<reference evidence="1 2" key="1">
    <citation type="submission" date="2018-01" db="EMBL/GenBank/DDBJ databases">
        <title>Deinococcus koreensis sp. nov., a radiation-resistant bacterium isolated from river water.</title>
        <authorList>
            <person name="Choi A."/>
        </authorList>
    </citation>
    <scope>NUCLEOTIDE SEQUENCE [LARGE SCALE GENOMIC DNA]</scope>
    <source>
        <strain evidence="1 2">SJW1-2</strain>
    </source>
</reference>
<comment type="caution">
    <text evidence="1">The sequence shown here is derived from an EMBL/GenBank/DDBJ whole genome shotgun (WGS) entry which is preliminary data.</text>
</comment>
<evidence type="ECO:0000313" key="1">
    <source>
        <dbReference type="EMBL" id="PNY81681.1"/>
    </source>
</evidence>
<dbReference type="EMBL" id="PPPD01000001">
    <property type="protein sequence ID" value="PNY81681.1"/>
    <property type="molecule type" value="Genomic_DNA"/>
</dbReference>
<organism evidence="1 2">
    <name type="scientific">Deinococcus koreensis</name>
    <dbReference type="NCBI Taxonomy" id="2054903"/>
    <lineage>
        <taxon>Bacteria</taxon>
        <taxon>Thermotogati</taxon>
        <taxon>Deinococcota</taxon>
        <taxon>Deinococci</taxon>
        <taxon>Deinococcales</taxon>
        <taxon>Deinococcaceae</taxon>
        <taxon>Deinococcus</taxon>
    </lineage>
</organism>
<evidence type="ECO:0000313" key="2">
    <source>
        <dbReference type="Proteomes" id="UP000236379"/>
    </source>
</evidence>
<gene>
    <name evidence="1" type="ORF">CVO96_10125</name>
</gene>
<dbReference type="AlphaFoldDB" id="A0A2K3UYS7"/>
<accession>A0A2K3UYS7</accession>
<dbReference type="Proteomes" id="UP000236379">
    <property type="component" value="Unassembled WGS sequence"/>
</dbReference>
<proteinExistence type="predicted"/>